<dbReference type="GO" id="GO:0043165">
    <property type="term" value="P:Gram-negative-bacterium-type cell outer membrane assembly"/>
    <property type="evidence" value="ECO:0007669"/>
    <property type="project" value="InterPro"/>
</dbReference>
<evidence type="ECO:0000256" key="7">
    <source>
        <dbReference type="HAMAP-Rule" id="MF_01183"/>
    </source>
</evidence>
<evidence type="ECO:0000256" key="3">
    <source>
        <dbReference type="ARBA" id="ARBA00022764"/>
    </source>
</evidence>
<feature type="chain" id="PRO_5011014423" description="Chaperone SurA" evidence="7">
    <location>
        <begin position="22"/>
        <end position="428"/>
    </location>
</feature>
<dbReference type="EMBL" id="FXAG01000028">
    <property type="protein sequence ID" value="SMF52278.1"/>
    <property type="molecule type" value="Genomic_DNA"/>
</dbReference>
<evidence type="ECO:0000313" key="9">
    <source>
        <dbReference type="EMBL" id="SMF52278.1"/>
    </source>
</evidence>
<dbReference type="HAMAP" id="MF_01183">
    <property type="entry name" value="Chaperone_SurA"/>
    <property type="match status" value="1"/>
</dbReference>
<dbReference type="Pfam" id="PF13616">
    <property type="entry name" value="Rotamase_3"/>
    <property type="match status" value="1"/>
</dbReference>
<dbReference type="PANTHER" id="PTHR47637:SF1">
    <property type="entry name" value="CHAPERONE SURA"/>
    <property type="match status" value="1"/>
</dbReference>
<keyword evidence="4 7" id="KW-0697">Rotamase</keyword>
<evidence type="ECO:0000256" key="1">
    <source>
        <dbReference type="ARBA" id="ARBA00022729"/>
    </source>
</evidence>
<sequence length="428" mass="48217" precursor="true">MTMKKTLLALLIATTLGTAYAAPVRAVDRIVAVVNKSAITESDLQKRVKDTVMELEARKVTPPAPDVLSRQVLEQMITEEVQVQYATSNGVRVSDDELQQTLERLASQNKLTLEAMKVQVAKEGVTFDTFREQIRRQILLSRLKEREVESRVNVSDTEVEQVLKSEQTANRSEYRLANILVSVPERADAKQIDAQSQKAHKALAELDAGQPFAKVAAAYSDAPNGLKGGDLGWRPASSLPLDFTKLLETMQPGSHTTVIRSQQGFFIFQLQEKRSADTPLMVEQYHVRHILLRTNEAVSEADAKTRLLQIRDRIERGASFEEMAKLYSEDASNTRGGDLGWVNLGDTVPTFEQAMTSLPLNTVSQPVRSPFGWHLIKVEGKRTQDVAQDREKMMVKQQIRARKIDEAYLDWVRQLRDSAFVDDRLEEK</sequence>
<dbReference type="GO" id="GO:0042277">
    <property type="term" value="F:peptide binding"/>
    <property type="evidence" value="ECO:0007669"/>
    <property type="project" value="InterPro"/>
</dbReference>
<dbReference type="InterPro" id="IPR050280">
    <property type="entry name" value="OMP_Chaperone_SurA"/>
</dbReference>
<comment type="domain">
    <text evidence="7">The PPIase activity resides only in the second parvulin domain. The N-terminal region and the C-terminal tail are necessary and sufficient for the chaperone activity of SurA. The PPIase activity is dispensable for SurA to function as a chaperone. The N-terminal region and the C-terminal tail are also required for porin recognition.</text>
</comment>
<dbReference type="GO" id="GO:0030288">
    <property type="term" value="C:outer membrane-bounded periplasmic space"/>
    <property type="evidence" value="ECO:0007669"/>
    <property type="project" value="InterPro"/>
</dbReference>
<dbReference type="SUPFAM" id="SSF109998">
    <property type="entry name" value="Triger factor/SurA peptide-binding domain-like"/>
    <property type="match status" value="1"/>
</dbReference>
<comment type="catalytic activity">
    <reaction evidence="7">
        <text>[protein]-peptidylproline (omega=180) = [protein]-peptidylproline (omega=0)</text>
        <dbReference type="Rhea" id="RHEA:16237"/>
        <dbReference type="Rhea" id="RHEA-COMP:10747"/>
        <dbReference type="Rhea" id="RHEA-COMP:10748"/>
        <dbReference type="ChEBI" id="CHEBI:83833"/>
        <dbReference type="ChEBI" id="CHEBI:83834"/>
        <dbReference type="EC" id="5.2.1.8"/>
    </reaction>
</comment>
<keyword evidence="6 7" id="KW-0413">Isomerase</keyword>
<keyword evidence="3 7" id="KW-0574">Periplasm</keyword>
<dbReference type="GO" id="GO:0006457">
    <property type="term" value="P:protein folding"/>
    <property type="evidence" value="ECO:0007669"/>
    <property type="project" value="UniProtKB-UniRule"/>
</dbReference>
<comment type="subcellular location">
    <subcellularLocation>
        <location evidence="7">Periplasm</location>
    </subcellularLocation>
    <text evidence="7">Is capable of associating with the outer membrane.</text>
</comment>
<evidence type="ECO:0000256" key="4">
    <source>
        <dbReference type="ARBA" id="ARBA00023110"/>
    </source>
</evidence>
<dbReference type="InterPro" id="IPR015391">
    <property type="entry name" value="SurA_N"/>
</dbReference>
<dbReference type="GO" id="GO:0051082">
    <property type="term" value="F:unfolded protein binding"/>
    <property type="evidence" value="ECO:0007669"/>
    <property type="project" value="UniProtKB-UniRule"/>
</dbReference>
<dbReference type="InterPro" id="IPR000297">
    <property type="entry name" value="PPIase_PpiC"/>
</dbReference>
<dbReference type="STRING" id="1123014.SAMN02745746_03752"/>
<dbReference type="AlphaFoldDB" id="A0A1Y6CGR6"/>
<keyword evidence="10" id="KW-1185">Reference proteome</keyword>
<feature type="domain" description="PpiC" evidence="8">
    <location>
        <begin position="171"/>
        <end position="272"/>
    </location>
</feature>
<dbReference type="Gene3D" id="3.10.50.40">
    <property type="match status" value="2"/>
</dbReference>
<dbReference type="Pfam" id="PF00639">
    <property type="entry name" value="Rotamase"/>
    <property type="match status" value="1"/>
</dbReference>
<evidence type="ECO:0000256" key="5">
    <source>
        <dbReference type="ARBA" id="ARBA00023186"/>
    </source>
</evidence>
<comment type="function">
    <text evidence="7">Chaperone involved in the correct folding and assembly of outer membrane proteins. Recognizes specific patterns of aromatic residues and the orientation of their side chains, which are found more frequently in integral outer membrane proteins. May act in both early periplasmic and late outer membrane-associated steps of protein maturation.</text>
</comment>
<feature type="signal peptide" evidence="7">
    <location>
        <begin position="1"/>
        <end position="21"/>
    </location>
</feature>
<dbReference type="Pfam" id="PF09312">
    <property type="entry name" value="SurA_N"/>
    <property type="match status" value="1"/>
</dbReference>
<keyword evidence="2 7" id="KW-0677">Repeat</keyword>
<organism evidence="9 10">
    <name type="scientific">Pseudogulbenkiania subflava DSM 22618</name>
    <dbReference type="NCBI Taxonomy" id="1123014"/>
    <lineage>
        <taxon>Bacteria</taxon>
        <taxon>Pseudomonadati</taxon>
        <taxon>Pseudomonadota</taxon>
        <taxon>Betaproteobacteria</taxon>
        <taxon>Neisseriales</taxon>
        <taxon>Chromobacteriaceae</taxon>
        <taxon>Pseudogulbenkiania</taxon>
    </lineage>
</organism>
<dbReference type="Proteomes" id="UP000192920">
    <property type="component" value="Unassembled WGS sequence"/>
</dbReference>
<dbReference type="RefSeq" id="WP_085277746.1">
    <property type="nucleotide sequence ID" value="NZ_FXAG01000028.1"/>
</dbReference>
<accession>A0A1Y6CGR6</accession>
<evidence type="ECO:0000256" key="2">
    <source>
        <dbReference type="ARBA" id="ARBA00022737"/>
    </source>
</evidence>
<gene>
    <name evidence="7" type="primary">surA</name>
    <name evidence="9" type="ORF">SAMN02745746_03752</name>
</gene>
<evidence type="ECO:0000259" key="8">
    <source>
        <dbReference type="PROSITE" id="PS50198"/>
    </source>
</evidence>
<dbReference type="SUPFAM" id="SSF54534">
    <property type="entry name" value="FKBP-like"/>
    <property type="match status" value="2"/>
</dbReference>
<dbReference type="Gene3D" id="1.10.4030.10">
    <property type="entry name" value="Porin chaperone SurA, peptide-binding domain"/>
    <property type="match status" value="1"/>
</dbReference>
<dbReference type="EC" id="5.2.1.8" evidence="7"/>
<dbReference type="InterPro" id="IPR027304">
    <property type="entry name" value="Trigger_fact/SurA_dom_sf"/>
</dbReference>
<dbReference type="PROSITE" id="PS50198">
    <property type="entry name" value="PPIC_PPIASE_2"/>
    <property type="match status" value="2"/>
</dbReference>
<keyword evidence="1 7" id="KW-0732">Signal</keyword>
<feature type="domain" description="PpiC" evidence="8">
    <location>
        <begin position="282"/>
        <end position="380"/>
    </location>
</feature>
<evidence type="ECO:0000256" key="6">
    <source>
        <dbReference type="ARBA" id="ARBA00023235"/>
    </source>
</evidence>
<dbReference type="InterPro" id="IPR046357">
    <property type="entry name" value="PPIase_dom_sf"/>
</dbReference>
<proteinExistence type="inferred from homology"/>
<dbReference type="GO" id="GO:0050821">
    <property type="term" value="P:protein stabilization"/>
    <property type="evidence" value="ECO:0007669"/>
    <property type="project" value="InterPro"/>
</dbReference>
<evidence type="ECO:0000313" key="10">
    <source>
        <dbReference type="Proteomes" id="UP000192920"/>
    </source>
</evidence>
<reference evidence="10" key="1">
    <citation type="submission" date="2017-04" db="EMBL/GenBank/DDBJ databases">
        <authorList>
            <person name="Varghese N."/>
            <person name="Submissions S."/>
        </authorList>
    </citation>
    <scope>NUCLEOTIDE SEQUENCE [LARGE SCALE GENOMIC DNA]</scope>
    <source>
        <strain evidence="10">DSM 22618</strain>
    </source>
</reference>
<protein>
    <recommendedName>
        <fullName evidence="7">Chaperone SurA</fullName>
    </recommendedName>
    <alternativeName>
        <fullName evidence="7">Peptidyl-prolyl cis-trans isomerase SurA</fullName>
        <shortName evidence="7">PPIase SurA</shortName>
        <ecNumber evidence="7">5.2.1.8</ecNumber>
    </alternativeName>
    <alternativeName>
        <fullName evidence="7">Rotamase SurA</fullName>
    </alternativeName>
</protein>
<name>A0A1Y6CGR6_9NEIS</name>
<dbReference type="InterPro" id="IPR023034">
    <property type="entry name" value="PPIase_SurA"/>
</dbReference>
<dbReference type="PANTHER" id="PTHR47637">
    <property type="entry name" value="CHAPERONE SURA"/>
    <property type="match status" value="1"/>
</dbReference>
<dbReference type="GO" id="GO:0003755">
    <property type="term" value="F:peptidyl-prolyl cis-trans isomerase activity"/>
    <property type="evidence" value="ECO:0007669"/>
    <property type="project" value="UniProtKB-UniRule"/>
</dbReference>
<keyword evidence="5 7" id="KW-0143">Chaperone</keyword>